<proteinExistence type="predicted"/>
<organism evidence="1 2">
    <name type="scientific">Penicillium olsonii</name>
    <dbReference type="NCBI Taxonomy" id="99116"/>
    <lineage>
        <taxon>Eukaryota</taxon>
        <taxon>Fungi</taxon>
        <taxon>Dikarya</taxon>
        <taxon>Ascomycota</taxon>
        <taxon>Pezizomycotina</taxon>
        <taxon>Eurotiomycetes</taxon>
        <taxon>Eurotiomycetidae</taxon>
        <taxon>Eurotiales</taxon>
        <taxon>Aspergillaceae</taxon>
        <taxon>Penicillium</taxon>
    </lineage>
</organism>
<dbReference type="OrthoDB" id="4760831at2759"/>
<evidence type="ECO:0000313" key="2">
    <source>
        <dbReference type="Proteomes" id="UP001153618"/>
    </source>
</evidence>
<gene>
    <name evidence="1" type="ORF">POLS_LOCUS9881</name>
</gene>
<dbReference type="AlphaFoldDB" id="A0A9W4IKL3"/>
<reference evidence="1" key="1">
    <citation type="submission" date="2021-07" db="EMBL/GenBank/DDBJ databases">
        <authorList>
            <person name="Branca A.L. A."/>
        </authorList>
    </citation>
    <scope>NUCLEOTIDE SEQUENCE</scope>
</reference>
<accession>A0A9W4IKL3</accession>
<evidence type="ECO:0008006" key="3">
    <source>
        <dbReference type="Google" id="ProtNLM"/>
    </source>
</evidence>
<name>A0A9W4IKL3_PENOL</name>
<dbReference type="Proteomes" id="UP001153618">
    <property type="component" value="Unassembled WGS sequence"/>
</dbReference>
<evidence type="ECO:0000313" key="1">
    <source>
        <dbReference type="EMBL" id="CAG8299731.1"/>
    </source>
</evidence>
<dbReference type="EMBL" id="CAJVOS010000104">
    <property type="protein sequence ID" value="CAG8299731.1"/>
    <property type="molecule type" value="Genomic_DNA"/>
</dbReference>
<sequence length="276" mass="30465">MDGMLKELGFECVTFVIKNDDQTPAWTLSREILSLLDPQVKASLPSLFCCYYAGHGDISDSSLREEISWHNIAGVLESAKLVDSLVILDCCHAAAARRSNSMTNIHIIAACGARDMTAGRSSPVSLSQRLSRSLRHSRSRGLTTVDWFLQAEAKKPENAPHAVFETFSGTDMISVIEGKTKFCPSRIPRPVSGLSQAPQDVFAWLTLEGPGDTASDLEKVIRSLPRNVKAEVWGADISDASTLIELRMSWEAWILWTSVVHLEFRGVVLGVNLHWQ</sequence>
<keyword evidence="2" id="KW-1185">Reference proteome</keyword>
<comment type="caution">
    <text evidence="1">The sequence shown here is derived from an EMBL/GenBank/DDBJ whole genome shotgun (WGS) entry which is preliminary data.</text>
</comment>
<protein>
    <recommendedName>
        <fullName evidence="3">Caspase domain-containing protein</fullName>
    </recommendedName>
</protein>